<dbReference type="PROSITE" id="PS00622">
    <property type="entry name" value="HTH_LUXR_1"/>
    <property type="match status" value="1"/>
</dbReference>
<feature type="modified residue" description="4-aspartylphosphate" evidence="5">
    <location>
        <position position="63"/>
    </location>
</feature>
<dbReference type="Pfam" id="PF00072">
    <property type="entry name" value="Response_reg"/>
    <property type="match status" value="1"/>
</dbReference>
<name>A0A3M8C6C7_9BACL</name>
<dbReference type="OrthoDB" id="118459at2"/>
<evidence type="ECO:0000259" key="7">
    <source>
        <dbReference type="PROSITE" id="PS50110"/>
    </source>
</evidence>
<dbReference type="CDD" id="cd17535">
    <property type="entry name" value="REC_NarL-like"/>
    <property type="match status" value="1"/>
</dbReference>
<gene>
    <name evidence="8" type="ORF">EDM52_16385</name>
</gene>
<keyword evidence="3 8" id="KW-0238">DNA-binding</keyword>
<evidence type="ECO:0000256" key="3">
    <source>
        <dbReference type="ARBA" id="ARBA00023125"/>
    </source>
</evidence>
<dbReference type="PROSITE" id="PS50110">
    <property type="entry name" value="RESPONSE_REGULATORY"/>
    <property type="match status" value="1"/>
</dbReference>
<dbReference type="PRINTS" id="PR00038">
    <property type="entry name" value="HTHLUXR"/>
</dbReference>
<dbReference type="Gene3D" id="3.40.50.2300">
    <property type="match status" value="1"/>
</dbReference>
<organism evidence="8 9">
    <name type="scientific">Brevibacillus invocatus</name>
    <dbReference type="NCBI Taxonomy" id="173959"/>
    <lineage>
        <taxon>Bacteria</taxon>
        <taxon>Bacillati</taxon>
        <taxon>Bacillota</taxon>
        <taxon>Bacilli</taxon>
        <taxon>Bacillales</taxon>
        <taxon>Paenibacillaceae</taxon>
        <taxon>Brevibacillus</taxon>
    </lineage>
</organism>
<dbReference type="InterPro" id="IPR000792">
    <property type="entry name" value="Tscrpt_reg_LuxR_C"/>
</dbReference>
<evidence type="ECO:0000259" key="6">
    <source>
        <dbReference type="PROSITE" id="PS50043"/>
    </source>
</evidence>
<reference evidence="8 9" key="1">
    <citation type="submission" date="2018-10" db="EMBL/GenBank/DDBJ databases">
        <title>Phylogenomics of Brevibacillus.</title>
        <authorList>
            <person name="Dunlap C."/>
        </authorList>
    </citation>
    <scope>NUCLEOTIDE SEQUENCE [LARGE SCALE GENOMIC DNA]</scope>
    <source>
        <strain evidence="8 9">JCM 12215</strain>
    </source>
</reference>
<dbReference type="SUPFAM" id="SSF52172">
    <property type="entry name" value="CheY-like"/>
    <property type="match status" value="1"/>
</dbReference>
<dbReference type="InterPro" id="IPR039420">
    <property type="entry name" value="WalR-like"/>
</dbReference>
<dbReference type="SMART" id="SM00448">
    <property type="entry name" value="REC"/>
    <property type="match status" value="1"/>
</dbReference>
<dbReference type="InterPro" id="IPR016032">
    <property type="entry name" value="Sig_transdc_resp-reg_C-effctor"/>
</dbReference>
<evidence type="ECO:0000313" key="8">
    <source>
        <dbReference type="EMBL" id="RNB71252.1"/>
    </source>
</evidence>
<keyword evidence="4" id="KW-0804">Transcription</keyword>
<feature type="domain" description="HTH luxR-type" evidence="6">
    <location>
        <begin position="151"/>
        <end position="216"/>
    </location>
</feature>
<dbReference type="PANTHER" id="PTHR43214:SF1">
    <property type="entry name" value="TRANSCRIPTIONAL REGULATORY PROTEIN COMA"/>
    <property type="match status" value="1"/>
</dbReference>
<dbReference type="SUPFAM" id="SSF46894">
    <property type="entry name" value="C-terminal effector domain of the bipartite response regulators"/>
    <property type="match status" value="1"/>
</dbReference>
<dbReference type="GO" id="GO:0003677">
    <property type="term" value="F:DNA binding"/>
    <property type="evidence" value="ECO:0007669"/>
    <property type="project" value="UniProtKB-KW"/>
</dbReference>
<accession>A0A3M8C6C7</accession>
<proteinExistence type="predicted"/>
<dbReference type="InterPro" id="IPR058245">
    <property type="entry name" value="NreC/VraR/RcsB-like_REC"/>
</dbReference>
<dbReference type="PANTHER" id="PTHR43214">
    <property type="entry name" value="TWO-COMPONENT RESPONSE REGULATOR"/>
    <property type="match status" value="1"/>
</dbReference>
<dbReference type="Pfam" id="PF00196">
    <property type="entry name" value="GerE"/>
    <property type="match status" value="1"/>
</dbReference>
<dbReference type="SMART" id="SM00421">
    <property type="entry name" value="HTH_LUXR"/>
    <property type="match status" value="1"/>
</dbReference>
<dbReference type="PROSITE" id="PS50043">
    <property type="entry name" value="HTH_LUXR_2"/>
    <property type="match status" value="1"/>
</dbReference>
<feature type="domain" description="Response regulatory" evidence="7">
    <location>
        <begin position="12"/>
        <end position="128"/>
    </location>
</feature>
<dbReference type="AlphaFoldDB" id="A0A3M8C6C7"/>
<evidence type="ECO:0000256" key="5">
    <source>
        <dbReference type="PROSITE-ProRule" id="PRU00169"/>
    </source>
</evidence>
<dbReference type="GO" id="GO:0006355">
    <property type="term" value="P:regulation of DNA-templated transcription"/>
    <property type="evidence" value="ECO:0007669"/>
    <property type="project" value="InterPro"/>
</dbReference>
<dbReference type="GO" id="GO:0000160">
    <property type="term" value="P:phosphorelay signal transduction system"/>
    <property type="evidence" value="ECO:0007669"/>
    <property type="project" value="InterPro"/>
</dbReference>
<dbReference type="InterPro" id="IPR001789">
    <property type="entry name" value="Sig_transdc_resp-reg_receiver"/>
</dbReference>
<sequence length="222" mass="25075">MNEMSCTSNRCKVLIVDDHPTVSFGTRFILEGVEKYEVVGVADRGVLAVEMFEQFSPHVILLDLMLPDMEGIEVARRMKEHNPDAHIVIFTGMNYLPILQKLIAIGISGVLTKEATPEQVIRMIEAVQGGETVIPLSLFRQIDFQKTKSKASTKDQPLTEKESYILTRVGRGFTNKQIAKELYMTTRSIEYYLTNIYQKLDVKSRAEAIEKYGKIGTAHTDT</sequence>
<evidence type="ECO:0000256" key="4">
    <source>
        <dbReference type="ARBA" id="ARBA00023163"/>
    </source>
</evidence>
<keyword evidence="9" id="KW-1185">Reference proteome</keyword>
<dbReference type="EMBL" id="RHHR01000029">
    <property type="protein sequence ID" value="RNB71252.1"/>
    <property type="molecule type" value="Genomic_DNA"/>
</dbReference>
<evidence type="ECO:0000256" key="1">
    <source>
        <dbReference type="ARBA" id="ARBA00022553"/>
    </source>
</evidence>
<keyword evidence="2" id="KW-0805">Transcription regulation</keyword>
<keyword evidence="1 5" id="KW-0597">Phosphoprotein</keyword>
<protein>
    <submittedName>
        <fullName evidence="8">DNA-binding response regulator</fullName>
    </submittedName>
</protein>
<dbReference type="Proteomes" id="UP000282028">
    <property type="component" value="Unassembled WGS sequence"/>
</dbReference>
<dbReference type="InterPro" id="IPR011006">
    <property type="entry name" value="CheY-like_superfamily"/>
</dbReference>
<evidence type="ECO:0000313" key="9">
    <source>
        <dbReference type="Proteomes" id="UP000282028"/>
    </source>
</evidence>
<comment type="caution">
    <text evidence="8">The sequence shown here is derived from an EMBL/GenBank/DDBJ whole genome shotgun (WGS) entry which is preliminary data.</text>
</comment>
<evidence type="ECO:0000256" key="2">
    <source>
        <dbReference type="ARBA" id="ARBA00023015"/>
    </source>
</evidence>
<dbReference type="CDD" id="cd06170">
    <property type="entry name" value="LuxR_C_like"/>
    <property type="match status" value="1"/>
</dbReference>